<dbReference type="InterPro" id="IPR038561">
    <property type="entry name" value="SoxD_sf"/>
</dbReference>
<dbReference type="GO" id="GO:0008115">
    <property type="term" value="F:sarcosine oxidase activity"/>
    <property type="evidence" value="ECO:0007669"/>
    <property type="project" value="InterPro"/>
</dbReference>
<comment type="caution">
    <text evidence="1">The sequence shown here is derived from an EMBL/GenBank/DDBJ whole genome shotgun (WGS) entry which is preliminary data.</text>
</comment>
<dbReference type="GO" id="GO:0046653">
    <property type="term" value="P:tetrahydrofolate metabolic process"/>
    <property type="evidence" value="ECO:0007669"/>
    <property type="project" value="InterPro"/>
</dbReference>
<organism evidence="1 2">
    <name type="scientific">Sphingomonas sanxanigenens</name>
    <dbReference type="NCBI Taxonomy" id="397260"/>
    <lineage>
        <taxon>Bacteria</taxon>
        <taxon>Pseudomonadati</taxon>
        <taxon>Pseudomonadota</taxon>
        <taxon>Alphaproteobacteria</taxon>
        <taxon>Sphingomonadales</taxon>
        <taxon>Sphingomonadaceae</taxon>
        <taxon>Sphingomonas</taxon>
    </lineage>
</organism>
<reference evidence="1 2" key="1">
    <citation type="submission" date="2017-08" db="EMBL/GenBank/DDBJ databases">
        <title>Infants hospitalized years apart are colonized by the same room-sourced microbial strains.</title>
        <authorList>
            <person name="Brooks B."/>
            <person name="Olm M.R."/>
            <person name="Firek B.A."/>
            <person name="Baker R."/>
            <person name="Thomas B.C."/>
            <person name="Morowitz M.J."/>
            <person name="Banfield J.F."/>
        </authorList>
    </citation>
    <scope>NUCLEOTIDE SEQUENCE [LARGE SCALE GENOMIC DNA]</scope>
    <source>
        <strain evidence="1">S2_018_000_R2_101</strain>
    </source>
</reference>
<proteinExistence type="predicted"/>
<dbReference type="EMBL" id="QFNN01000047">
    <property type="protein sequence ID" value="PZO89763.1"/>
    <property type="molecule type" value="Genomic_DNA"/>
</dbReference>
<dbReference type="AlphaFoldDB" id="A0A2W5A5L2"/>
<dbReference type="Proteomes" id="UP000249066">
    <property type="component" value="Unassembled WGS sequence"/>
</dbReference>
<evidence type="ECO:0000313" key="2">
    <source>
        <dbReference type="Proteomes" id="UP000249066"/>
    </source>
</evidence>
<name>A0A2W5A5L2_9SPHN</name>
<dbReference type="InterPro" id="IPR006279">
    <property type="entry name" value="SoxD"/>
</dbReference>
<protein>
    <submittedName>
        <fullName evidence="1">Sarcosine oxidase subunit delta</fullName>
    </submittedName>
</protein>
<gene>
    <name evidence="1" type="ORF">DI623_09125</name>
</gene>
<dbReference type="Gene3D" id="3.30.2270.10">
    <property type="entry name" value="Folate-binding superfamily"/>
    <property type="match status" value="1"/>
</dbReference>
<evidence type="ECO:0000313" key="1">
    <source>
        <dbReference type="EMBL" id="PZO89763.1"/>
    </source>
</evidence>
<sequence>MLWIDCPWCGRRDEDEFVNGGDAHIDRPEPPETIAEKDWADYLFYHDNPKGVLAERWVHSYGCRRWFHALRDTASHRILVTYRPDAPRPDVTA</sequence>
<dbReference type="Pfam" id="PF04267">
    <property type="entry name" value="SoxD"/>
    <property type="match status" value="1"/>
</dbReference>
<accession>A0A2W5A5L2</accession>